<evidence type="ECO:0000256" key="3">
    <source>
        <dbReference type="ARBA" id="ARBA00022692"/>
    </source>
</evidence>
<reference evidence="7 8" key="2">
    <citation type="submission" date="2019-05" db="EMBL/GenBank/DDBJ databases">
        <title>Genome evolution of the obligate endosymbiont Buchnera aphidicola.</title>
        <authorList>
            <person name="Moran N.A."/>
        </authorList>
    </citation>
    <scope>NUCLEOTIDE SEQUENCE [LARGE SCALE GENOMIC DNA]</scope>
    <source>
        <strain evidence="7 8">Lps</strain>
    </source>
</reference>
<dbReference type="PANTHER" id="PTHR30238:SF0">
    <property type="entry name" value="THYLAKOID MEMBRANE PROTEIN TERC, CHLOROPLASTIC"/>
    <property type="match status" value="1"/>
</dbReference>
<evidence type="ECO:0000256" key="2">
    <source>
        <dbReference type="ARBA" id="ARBA00007511"/>
    </source>
</evidence>
<evidence type="ECO:0000313" key="7">
    <source>
        <dbReference type="EMBL" id="QCI22430.1"/>
    </source>
</evidence>
<sequence>MDVVNSKLILFFTGYLLEILLSIDNVFIWFLIFKSLKIPILLQKKVLLYGI</sequence>
<keyword evidence="4 6" id="KW-1133">Transmembrane helix</keyword>
<keyword evidence="3 6" id="KW-0812">Transmembrane</keyword>
<evidence type="ECO:0008006" key="9">
    <source>
        <dbReference type="Google" id="ProtNLM"/>
    </source>
</evidence>
<reference evidence="7 8" key="1">
    <citation type="submission" date="2018-12" db="EMBL/GenBank/DDBJ databases">
        <authorList>
            <person name="Chong R.A."/>
        </authorList>
    </citation>
    <scope>NUCLEOTIDE SEQUENCE [LARGE SCALE GENOMIC DNA]</scope>
    <source>
        <strain evidence="7 8">Lps</strain>
    </source>
</reference>
<dbReference type="Pfam" id="PF03741">
    <property type="entry name" value="TerC"/>
    <property type="match status" value="1"/>
</dbReference>
<protein>
    <recommendedName>
        <fullName evidence="9">TerC family protein</fullName>
    </recommendedName>
</protein>
<evidence type="ECO:0000256" key="6">
    <source>
        <dbReference type="SAM" id="Phobius"/>
    </source>
</evidence>
<keyword evidence="5 6" id="KW-0472">Membrane</keyword>
<comment type="subcellular location">
    <subcellularLocation>
        <location evidence="1">Membrane</location>
        <topology evidence="1">Multi-pass membrane protein</topology>
    </subcellularLocation>
</comment>
<dbReference type="GO" id="GO:0016020">
    <property type="term" value="C:membrane"/>
    <property type="evidence" value="ECO:0007669"/>
    <property type="project" value="UniProtKB-SubCell"/>
</dbReference>
<feature type="transmembrane region" description="Helical" evidence="6">
    <location>
        <begin position="12"/>
        <end position="33"/>
    </location>
</feature>
<evidence type="ECO:0000256" key="1">
    <source>
        <dbReference type="ARBA" id="ARBA00004141"/>
    </source>
</evidence>
<dbReference type="Proteomes" id="UP000298564">
    <property type="component" value="Chromosome"/>
</dbReference>
<dbReference type="PANTHER" id="PTHR30238">
    <property type="entry name" value="MEMBRANE BOUND PREDICTED REDOX MODULATOR"/>
    <property type="match status" value="1"/>
</dbReference>
<comment type="similarity">
    <text evidence="2">Belongs to the TerC family.</text>
</comment>
<dbReference type="EMBL" id="CP034870">
    <property type="protein sequence ID" value="QCI22430.1"/>
    <property type="molecule type" value="Genomic_DNA"/>
</dbReference>
<name>A0A4D6Y9G0_9GAMM</name>
<proteinExistence type="inferred from homology"/>
<organism evidence="7 8">
    <name type="scientific">Buchnera aphidicola</name>
    <name type="common">Lipaphis pseudobrassicae</name>
    <dbReference type="NCBI Taxonomy" id="1258543"/>
    <lineage>
        <taxon>Bacteria</taxon>
        <taxon>Pseudomonadati</taxon>
        <taxon>Pseudomonadota</taxon>
        <taxon>Gammaproteobacteria</taxon>
        <taxon>Enterobacterales</taxon>
        <taxon>Erwiniaceae</taxon>
        <taxon>Buchnera</taxon>
    </lineage>
</organism>
<dbReference type="OrthoDB" id="9783692at2"/>
<evidence type="ECO:0000256" key="4">
    <source>
        <dbReference type="ARBA" id="ARBA00022989"/>
    </source>
</evidence>
<dbReference type="InterPro" id="IPR005496">
    <property type="entry name" value="Integral_membrane_TerC"/>
</dbReference>
<accession>A0A4D6Y9G0</accession>
<evidence type="ECO:0000256" key="5">
    <source>
        <dbReference type="ARBA" id="ARBA00023136"/>
    </source>
</evidence>
<dbReference type="AlphaFoldDB" id="A0A4D6Y9G0"/>
<gene>
    <name evidence="7" type="ORF">D9V70_00840</name>
</gene>
<evidence type="ECO:0000313" key="8">
    <source>
        <dbReference type="Proteomes" id="UP000298564"/>
    </source>
</evidence>